<dbReference type="Proteomes" id="UP000789525">
    <property type="component" value="Unassembled WGS sequence"/>
</dbReference>
<proteinExistence type="predicted"/>
<organism evidence="1 2">
    <name type="scientific">Acaulospora colombiana</name>
    <dbReference type="NCBI Taxonomy" id="27376"/>
    <lineage>
        <taxon>Eukaryota</taxon>
        <taxon>Fungi</taxon>
        <taxon>Fungi incertae sedis</taxon>
        <taxon>Mucoromycota</taxon>
        <taxon>Glomeromycotina</taxon>
        <taxon>Glomeromycetes</taxon>
        <taxon>Diversisporales</taxon>
        <taxon>Acaulosporaceae</taxon>
        <taxon>Acaulospora</taxon>
    </lineage>
</organism>
<evidence type="ECO:0000313" key="2">
    <source>
        <dbReference type="Proteomes" id="UP000789525"/>
    </source>
</evidence>
<name>A0ACA9MA06_9GLOM</name>
<keyword evidence="2" id="KW-1185">Reference proteome</keyword>
<gene>
    <name evidence="1" type="ORF">ACOLOM_LOCUS5848</name>
</gene>
<dbReference type="EMBL" id="CAJVPT010011209">
    <property type="protein sequence ID" value="CAG8577605.1"/>
    <property type="molecule type" value="Genomic_DNA"/>
</dbReference>
<comment type="caution">
    <text evidence="1">The sequence shown here is derived from an EMBL/GenBank/DDBJ whole genome shotgun (WGS) entry which is preliminary data.</text>
</comment>
<evidence type="ECO:0000313" key="1">
    <source>
        <dbReference type="EMBL" id="CAG8577605.1"/>
    </source>
</evidence>
<protein>
    <submittedName>
        <fullName evidence="1">9895_t:CDS:1</fullName>
    </submittedName>
</protein>
<sequence>MSFDPNINAPGFLFPKSQKSTSNTTLTTSLRRRRLIACLLLALPLILISLLKSSAVTNPAIWSLTPLLKSILDTDDMSTLDTNPGSNNAEGWHTRATESTSVTASSFDPKAEDLLATFFYSTKGSGDGFTMALMKPNIAVDAAGRILTLSSGDFVGLQEVVDAVKPLPQTDEWRGQWRIKQDRTCFGFDRIQIPGQPEISIYGWVKPKEGMALELESPAKGFTHLPQELGMLVKLAREAREGFTRDQREESVVQKILAFKDEAKRWEERHRTDDIMVYTDGSGFEGNIGAAAVLYRNGQMSRHLQYHLGTDKEHTVYEGELVGIILGLHLIKGIKGSRPKATVNLDNQAAIISTLTNKPQPGAYLLDEVNRLATQTQEMPLKFTWIPGHSDIPGNDEADERAKEAAQGTSSETRQLPPLLRKPLPFSVSALRQDLRARIETKRRVHWAKSPRYYRLNNIDPKLPSSHFRKLTRNLSRTETSILIQLRTNHLPLNAHLHRIKKIEHPFCRYCQGETIEDVNHFLFVCPQYTTARLDLRRKLGRQVQHLKTLLAAPKAIKHTLEYIRQTKRLQNYMSRLENKQRTSVGRPTRPNGDL</sequence>
<reference evidence="1" key="1">
    <citation type="submission" date="2021-06" db="EMBL/GenBank/DDBJ databases">
        <authorList>
            <person name="Kallberg Y."/>
            <person name="Tangrot J."/>
            <person name="Rosling A."/>
        </authorList>
    </citation>
    <scope>NUCLEOTIDE SEQUENCE</scope>
    <source>
        <strain evidence="1">CL356</strain>
    </source>
</reference>
<feature type="non-terminal residue" evidence="1">
    <location>
        <position position="595"/>
    </location>
</feature>
<accession>A0ACA9MA06</accession>